<evidence type="ECO:0000313" key="2">
    <source>
        <dbReference type="Proteomes" id="UP000018888"/>
    </source>
</evidence>
<evidence type="ECO:0000313" key="1">
    <source>
        <dbReference type="EMBL" id="POG72736.1"/>
    </source>
</evidence>
<dbReference type="AlphaFoldDB" id="A0A2P4Q524"/>
<proteinExistence type="predicted"/>
<reference evidence="1 2" key="1">
    <citation type="journal article" date="2013" name="Proc. Natl. Acad. Sci. U.S.A.">
        <title>Genome of an arbuscular mycorrhizal fungus provides insight into the oldest plant symbiosis.</title>
        <authorList>
            <person name="Tisserant E."/>
            <person name="Malbreil M."/>
            <person name="Kuo A."/>
            <person name="Kohler A."/>
            <person name="Symeonidi A."/>
            <person name="Balestrini R."/>
            <person name="Charron P."/>
            <person name="Duensing N."/>
            <person name="Frei Dit Frey N."/>
            <person name="Gianinazzi-Pearson V."/>
            <person name="Gilbert L.B."/>
            <person name="Handa Y."/>
            <person name="Herr J.R."/>
            <person name="Hijri M."/>
            <person name="Koul R."/>
            <person name="Kawaguchi M."/>
            <person name="Krajinski F."/>
            <person name="Lammers P.J."/>
            <person name="Masclaux F.G."/>
            <person name="Murat C."/>
            <person name="Morin E."/>
            <person name="Ndikumana S."/>
            <person name="Pagni M."/>
            <person name="Petitpierre D."/>
            <person name="Requena N."/>
            <person name="Rosikiewicz P."/>
            <person name="Riley R."/>
            <person name="Saito K."/>
            <person name="San Clemente H."/>
            <person name="Shapiro H."/>
            <person name="van Tuinen D."/>
            <person name="Becard G."/>
            <person name="Bonfante P."/>
            <person name="Paszkowski U."/>
            <person name="Shachar-Hill Y.Y."/>
            <person name="Tuskan G.A."/>
            <person name="Young P.W."/>
            <person name="Sanders I.R."/>
            <person name="Henrissat B."/>
            <person name="Rensing S.A."/>
            <person name="Grigoriev I.V."/>
            <person name="Corradi N."/>
            <person name="Roux C."/>
            <person name="Martin F."/>
        </authorList>
    </citation>
    <scope>NUCLEOTIDE SEQUENCE [LARGE SCALE GENOMIC DNA]</scope>
    <source>
        <strain evidence="1 2">DAOM 197198</strain>
    </source>
</reference>
<dbReference type="Proteomes" id="UP000018888">
    <property type="component" value="Unassembled WGS sequence"/>
</dbReference>
<sequence>MVLLQKYNSFKYLKTLFVKNNIKTLYTNFPEKLSDITSRNSTKDRRSYFRISG</sequence>
<gene>
    <name evidence="1" type="ORF">GLOIN_2v1593198</name>
</gene>
<protein>
    <submittedName>
        <fullName evidence="1">Uncharacterized protein</fullName>
    </submittedName>
</protein>
<comment type="caution">
    <text evidence="1">The sequence shown here is derived from an EMBL/GenBank/DDBJ whole genome shotgun (WGS) entry which is preliminary data.</text>
</comment>
<keyword evidence="2" id="KW-1185">Reference proteome</keyword>
<reference evidence="1 2" key="2">
    <citation type="journal article" date="2018" name="New Phytol.">
        <title>High intraspecific genome diversity in the model arbuscular mycorrhizal symbiont Rhizophagus irregularis.</title>
        <authorList>
            <person name="Chen E.C.H."/>
            <person name="Morin E."/>
            <person name="Beaudet D."/>
            <person name="Noel J."/>
            <person name="Yildirir G."/>
            <person name="Ndikumana S."/>
            <person name="Charron P."/>
            <person name="St-Onge C."/>
            <person name="Giorgi J."/>
            <person name="Kruger M."/>
            <person name="Marton T."/>
            <person name="Ropars J."/>
            <person name="Grigoriev I.V."/>
            <person name="Hainaut M."/>
            <person name="Henrissat B."/>
            <person name="Roux C."/>
            <person name="Martin F."/>
            <person name="Corradi N."/>
        </authorList>
    </citation>
    <scope>NUCLEOTIDE SEQUENCE [LARGE SCALE GENOMIC DNA]</scope>
    <source>
        <strain evidence="1 2">DAOM 197198</strain>
    </source>
</reference>
<organism evidence="1 2">
    <name type="scientific">Rhizophagus irregularis (strain DAOM 181602 / DAOM 197198 / MUCL 43194)</name>
    <name type="common">Arbuscular mycorrhizal fungus</name>
    <name type="synonym">Glomus intraradices</name>
    <dbReference type="NCBI Taxonomy" id="747089"/>
    <lineage>
        <taxon>Eukaryota</taxon>
        <taxon>Fungi</taxon>
        <taxon>Fungi incertae sedis</taxon>
        <taxon>Mucoromycota</taxon>
        <taxon>Glomeromycotina</taxon>
        <taxon>Glomeromycetes</taxon>
        <taxon>Glomerales</taxon>
        <taxon>Glomeraceae</taxon>
        <taxon>Rhizophagus</taxon>
    </lineage>
</organism>
<dbReference type="EMBL" id="AUPC02000092">
    <property type="protein sequence ID" value="POG72736.1"/>
    <property type="molecule type" value="Genomic_DNA"/>
</dbReference>
<accession>A0A2P4Q524</accession>
<name>A0A2P4Q524_RHIID</name>